<feature type="region of interest" description="Disordered" evidence="1">
    <location>
        <begin position="279"/>
        <end position="306"/>
    </location>
</feature>
<dbReference type="Proteomes" id="UP000575898">
    <property type="component" value="Unassembled WGS sequence"/>
</dbReference>
<proteinExistence type="predicted"/>
<accession>A0A840MGH0</accession>
<evidence type="ECO:0008006" key="4">
    <source>
        <dbReference type="Google" id="ProtNLM"/>
    </source>
</evidence>
<reference evidence="2 3" key="1">
    <citation type="submission" date="2020-08" db="EMBL/GenBank/DDBJ databases">
        <title>Genomic Encyclopedia of Type Strains, Phase IV (KMG-IV): sequencing the most valuable type-strain genomes for metagenomic binning, comparative biology and taxonomic classification.</title>
        <authorList>
            <person name="Goeker M."/>
        </authorList>
    </citation>
    <scope>NUCLEOTIDE SEQUENCE [LARGE SCALE GENOMIC DNA]</scope>
    <source>
        <strain evidence="2 3">DSM 27165</strain>
    </source>
</reference>
<evidence type="ECO:0000313" key="2">
    <source>
        <dbReference type="EMBL" id="MBB5017500.1"/>
    </source>
</evidence>
<gene>
    <name evidence="2" type="ORF">HNQ59_000764</name>
</gene>
<dbReference type="RefSeq" id="WP_184035358.1">
    <property type="nucleotide sequence ID" value="NZ_JACHHY010000003.1"/>
</dbReference>
<evidence type="ECO:0000256" key="1">
    <source>
        <dbReference type="SAM" id="MobiDB-lite"/>
    </source>
</evidence>
<protein>
    <recommendedName>
        <fullName evidence="4">Lipoprotein</fullName>
    </recommendedName>
</protein>
<name>A0A840MGH0_9PROT</name>
<dbReference type="PROSITE" id="PS51257">
    <property type="entry name" value="PROKAR_LIPOPROTEIN"/>
    <property type="match status" value="1"/>
</dbReference>
<dbReference type="EMBL" id="JACHHY010000003">
    <property type="protein sequence ID" value="MBB5017500.1"/>
    <property type="molecule type" value="Genomic_DNA"/>
</dbReference>
<organism evidence="2 3">
    <name type="scientific">Chitinivorax tropicus</name>
    <dbReference type="NCBI Taxonomy" id="714531"/>
    <lineage>
        <taxon>Bacteria</taxon>
        <taxon>Pseudomonadati</taxon>
        <taxon>Pseudomonadota</taxon>
        <taxon>Betaproteobacteria</taxon>
        <taxon>Chitinivorax</taxon>
    </lineage>
</organism>
<dbReference type="AlphaFoldDB" id="A0A840MGH0"/>
<keyword evidence="3" id="KW-1185">Reference proteome</keyword>
<evidence type="ECO:0000313" key="3">
    <source>
        <dbReference type="Proteomes" id="UP000575898"/>
    </source>
</evidence>
<comment type="caution">
    <text evidence="2">The sequence shown here is derived from an EMBL/GenBank/DDBJ whole genome shotgun (WGS) entry which is preliminary data.</text>
</comment>
<sequence>MKGMRGHTLTASLLLALTLLGCTDSKQTEPTSKEKQSMNTSITAASPISLSLFEPVASWQAKFPNMQVDKQPAGVNFYKVRFPKNGGKNQAKILFEFGRNSIEIPAVLSITGPYNLDFPNENISEIWINSGLTENKEEMHDQARQAFFKLLDDIVKAGWKPYLSESYPRLMAKEILRRVAEEKDIDAKFNLRPEYMPTLDEWMALGDSLHWNFHANHVEMQITLSHDITKRDPQKPGAYFMSINLRPMTHAMQDGMAPEERRDWRAVWLKSLPVSHAERAAEEAKAKAAGHQIDTDYQDPPMPPEH</sequence>